<keyword evidence="9 28" id="KW-0489">Methyltransferase</keyword>
<comment type="function">
    <text evidence="22">Acts as component of the peripheral membrane COG complex that is involved in intra-Golgi protein trafficking. COG is located at the cis-Golgi, and regulates tethering of retrograde intra-Golgi vesicles and possibly a number of other membrane trafficking events.</text>
</comment>
<accession>A0A179GMV6</accession>
<evidence type="ECO:0000256" key="10">
    <source>
        <dbReference type="ARBA" id="ARBA00022679"/>
    </source>
</evidence>
<keyword evidence="16 22" id="KW-0653">Protein transport</keyword>
<dbReference type="Pfam" id="PF03587">
    <property type="entry name" value="EMG1"/>
    <property type="match status" value="1"/>
</dbReference>
<evidence type="ECO:0000259" key="26">
    <source>
        <dbReference type="Pfam" id="PF20653"/>
    </source>
</evidence>
<feature type="compositionally biased region" description="Polar residues" evidence="23">
    <location>
        <begin position="814"/>
        <end position="825"/>
    </location>
</feature>
<feature type="compositionally biased region" description="Low complexity" evidence="23">
    <location>
        <begin position="855"/>
        <end position="867"/>
    </location>
</feature>
<dbReference type="Proteomes" id="UP000078240">
    <property type="component" value="Unassembled WGS sequence"/>
</dbReference>
<dbReference type="PANTHER" id="PTHR21506:SF0">
    <property type="entry name" value="CONSERVED OLIGOMERIC GOLGI COMPLEX SUBUNIT 6"/>
    <property type="match status" value="1"/>
</dbReference>
<keyword evidence="10 28" id="KW-0808">Transferase</keyword>
<dbReference type="Gene3D" id="3.40.1280.10">
    <property type="match status" value="1"/>
</dbReference>
<protein>
    <recommendedName>
        <fullName evidence="5 22">Conserved oligomeric Golgi complex subunit 6</fullName>
        <shortName evidence="22">COG complex subunit 6</shortName>
    </recommendedName>
    <alternativeName>
        <fullName evidence="20 22">Component of oligomeric Golgi complex 6</fullName>
    </alternativeName>
</protein>
<dbReference type="GO" id="GO:0070037">
    <property type="term" value="F:rRNA (pseudouridine) methyltransferase activity"/>
    <property type="evidence" value="ECO:0007669"/>
    <property type="project" value="InterPro"/>
</dbReference>
<evidence type="ECO:0000256" key="17">
    <source>
        <dbReference type="ARBA" id="ARBA00023034"/>
    </source>
</evidence>
<dbReference type="InterPro" id="IPR048368">
    <property type="entry name" value="COG6_N"/>
</dbReference>
<evidence type="ECO:0000256" key="2">
    <source>
        <dbReference type="ARBA" id="ARBA00004604"/>
    </source>
</evidence>
<evidence type="ECO:0000256" key="4">
    <source>
        <dbReference type="ARBA" id="ARBA00011023"/>
    </source>
</evidence>
<keyword evidence="8" id="KW-0698">rRNA processing</keyword>
<dbReference type="GO" id="GO:0017119">
    <property type="term" value="C:Golgi transport complex"/>
    <property type="evidence" value="ECO:0007669"/>
    <property type="project" value="UniProtKB-UniRule"/>
</dbReference>
<evidence type="ECO:0000313" key="29">
    <source>
        <dbReference type="Proteomes" id="UP000078240"/>
    </source>
</evidence>
<evidence type="ECO:0000256" key="20">
    <source>
        <dbReference type="ARBA" id="ARBA00031348"/>
    </source>
</evidence>
<dbReference type="GO" id="GO:0070475">
    <property type="term" value="P:rRNA base methylation"/>
    <property type="evidence" value="ECO:0007669"/>
    <property type="project" value="InterPro"/>
</dbReference>
<feature type="region of interest" description="Disordered" evidence="23">
    <location>
        <begin position="15"/>
        <end position="39"/>
    </location>
</feature>
<dbReference type="GO" id="GO:0000139">
    <property type="term" value="C:Golgi membrane"/>
    <property type="evidence" value="ECO:0007669"/>
    <property type="project" value="UniProtKB-SubCell"/>
</dbReference>
<dbReference type="GO" id="GO:0019843">
    <property type="term" value="F:rRNA binding"/>
    <property type="evidence" value="ECO:0007669"/>
    <property type="project" value="UniProtKB-KW"/>
</dbReference>
<dbReference type="Proteomes" id="UP000078340">
    <property type="component" value="Unassembled WGS sequence"/>
</dbReference>
<evidence type="ECO:0000259" key="24">
    <source>
        <dbReference type="Pfam" id="PF06419"/>
    </source>
</evidence>
<evidence type="ECO:0000256" key="5">
    <source>
        <dbReference type="ARBA" id="ARBA00020973"/>
    </source>
</evidence>
<evidence type="ECO:0000256" key="18">
    <source>
        <dbReference type="ARBA" id="ARBA00023136"/>
    </source>
</evidence>
<evidence type="ECO:0000256" key="13">
    <source>
        <dbReference type="ARBA" id="ARBA00022741"/>
    </source>
</evidence>
<evidence type="ECO:0000256" key="1">
    <source>
        <dbReference type="ARBA" id="ARBA00004395"/>
    </source>
</evidence>
<dbReference type="GO" id="GO:0006891">
    <property type="term" value="P:intra-Golgi vesicle-mediated transport"/>
    <property type="evidence" value="ECO:0007669"/>
    <property type="project" value="UniProtKB-UniRule"/>
</dbReference>
<keyword evidence="12" id="KW-0699">rRNA-binding</keyword>
<evidence type="ECO:0000259" key="25">
    <source>
        <dbReference type="Pfam" id="PF17862"/>
    </source>
</evidence>
<dbReference type="GO" id="GO:0015031">
    <property type="term" value="P:protein transport"/>
    <property type="evidence" value="ECO:0007669"/>
    <property type="project" value="UniProtKB-KW"/>
</dbReference>
<evidence type="ECO:0000313" key="27">
    <source>
        <dbReference type="EMBL" id="OAQ79112.1"/>
    </source>
</evidence>
<dbReference type="EMBL" id="LSBH01000005">
    <property type="protein sequence ID" value="OAQ79112.1"/>
    <property type="molecule type" value="Genomic_DNA"/>
</dbReference>
<evidence type="ECO:0000256" key="7">
    <source>
        <dbReference type="ARBA" id="ARBA00022517"/>
    </source>
</evidence>
<dbReference type="CDD" id="cd18088">
    <property type="entry name" value="Nep1-like"/>
    <property type="match status" value="1"/>
</dbReference>
<dbReference type="GO" id="GO:0005730">
    <property type="term" value="C:nucleolus"/>
    <property type="evidence" value="ECO:0007669"/>
    <property type="project" value="UniProtKB-SubCell"/>
</dbReference>
<keyword evidence="18 22" id="KW-0472">Membrane</keyword>
<dbReference type="InterPro" id="IPR010490">
    <property type="entry name" value="COG6"/>
</dbReference>
<dbReference type="InterPro" id="IPR048369">
    <property type="entry name" value="COG6_C"/>
</dbReference>
<keyword evidence="13" id="KW-0547">Nucleotide-binding</keyword>
<feature type="domain" description="AAA ATPase AAA+ lid" evidence="25">
    <location>
        <begin position="1046"/>
        <end position="1081"/>
    </location>
</feature>
<dbReference type="InterPro" id="IPR005304">
    <property type="entry name" value="Rbsml_bgen_MeTrfase_EMG1/NEP1"/>
</dbReference>
<dbReference type="EMBL" id="LSBI01000002">
    <property type="protein sequence ID" value="OAQ93134.1"/>
    <property type="molecule type" value="Genomic_DNA"/>
</dbReference>
<feature type="domain" description="Conserved oligomeric complex COG6 N-terminal" evidence="24">
    <location>
        <begin position="63"/>
        <end position="176"/>
    </location>
</feature>
<dbReference type="Gene3D" id="1.10.8.60">
    <property type="match status" value="1"/>
</dbReference>
<comment type="function">
    <text evidence="21">Acts as a component of the peripheral membrane COG complex that is involved in intra-Golgi protein trafficking. COG is located at the cis-Golgi, and regulates tethering of retrograde intra-Golgi vesicles and possibly a number of other membrane trafficking events.</text>
</comment>
<keyword evidence="15" id="KW-0694">RNA-binding</keyword>
<dbReference type="SUPFAM" id="SSF75217">
    <property type="entry name" value="alpha/beta knot"/>
    <property type="match status" value="1"/>
</dbReference>
<gene>
    <name evidence="27" type="ORF">VFPBJ_07233</name>
    <name evidence="28" type="ORF">VFPFJ_02295</name>
</gene>
<dbReference type="FunFam" id="1.10.8.60:FF:000022">
    <property type="entry name" value="Fidgetin like 1"/>
    <property type="match status" value="1"/>
</dbReference>
<comment type="caution">
    <text evidence="27">The sequence shown here is derived from an EMBL/GenBank/DDBJ whole genome shotgun (WGS) entry which is preliminary data.</text>
</comment>
<dbReference type="InterPro" id="IPR029028">
    <property type="entry name" value="Alpha/beta_knot_MTases"/>
</dbReference>
<comment type="subunit">
    <text evidence="22">Component of the conserved oligomeric Golgi complex.</text>
</comment>
<comment type="similarity">
    <text evidence="3">Belongs to the class IV-like SAM-binding methyltransferase superfamily. RNA methyltransferase NEP1 family.</text>
</comment>
<keyword evidence="6 22" id="KW-0813">Transport</keyword>
<dbReference type="InterPro" id="IPR029026">
    <property type="entry name" value="tRNA_m1G_MTases_N"/>
</dbReference>
<proteinExistence type="inferred from homology"/>
<dbReference type="PANTHER" id="PTHR21506">
    <property type="entry name" value="COMPONENT OF OLIGOMERIC GOLGI COMPLEX 6"/>
    <property type="match status" value="1"/>
</dbReference>
<comment type="similarity">
    <text evidence="4 22">Belongs to the COG6 family.</text>
</comment>
<evidence type="ECO:0000313" key="28">
    <source>
        <dbReference type="EMBL" id="OAQ93134.1"/>
    </source>
</evidence>
<keyword evidence="17 22" id="KW-0333">Golgi apparatus</keyword>
<dbReference type="SMART" id="SM01087">
    <property type="entry name" value="COG6"/>
    <property type="match status" value="1"/>
</dbReference>
<evidence type="ECO:0000256" key="21">
    <source>
        <dbReference type="ARBA" id="ARBA00043873"/>
    </source>
</evidence>
<feature type="region of interest" description="Disordered" evidence="23">
    <location>
        <begin position="810"/>
        <end position="949"/>
    </location>
</feature>
<dbReference type="InterPro" id="IPR041569">
    <property type="entry name" value="AAA_lid_3"/>
</dbReference>
<evidence type="ECO:0000256" key="22">
    <source>
        <dbReference type="RuleBase" id="RU365075"/>
    </source>
</evidence>
<dbReference type="GO" id="GO:0005524">
    <property type="term" value="F:ATP binding"/>
    <property type="evidence" value="ECO:0007669"/>
    <property type="project" value="UniProtKB-KW"/>
</dbReference>
<evidence type="ECO:0000256" key="9">
    <source>
        <dbReference type="ARBA" id="ARBA00022603"/>
    </source>
</evidence>
<comment type="subcellular location">
    <subcellularLocation>
        <location evidence="1 22">Golgi apparatus membrane</location>
        <topology evidence="1 22">Peripheral membrane protein</topology>
    </subcellularLocation>
    <subcellularLocation>
        <location evidence="2">Nucleus</location>
        <location evidence="2">Nucleolus</location>
    </subcellularLocation>
</comment>
<feature type="region of interest" description="Disordered" evidence="23">
    <location>
        <begin position="961"/>
        <end position="1038"/>
    </location>
</feature>
<keyword evidence="7" id="KW-0690">Ribosome biogenesis</keyword>
<evidence type="ECO:0000256" key="19">
    <source>
        <dbReference type="ARBA" id="ARBA00023242"/>
    </source>
</evidence>
<dbReference type="Pfam" id="PF17862">
    <property type="entry name" value="AAA_lid_3"/>
    <property type="match status" value="1"/>
</dbReference>
<dbReference type="OMA" id="ANLMCAN"/>
<feature type="compositionally biased region" description="Polar residues" evidence="23">
    <location>
        <begin position="886"/>
        <end position="899"/>
    </location>
</feature>
<dbReference type="STRING" id="33203.A0A179GMV6"/>
<evidence type="ECO:0000256" key="23">
    <source>
        <dbReference type="SAM" id="MobiDB-lite"/>
    </source>
</evidence>
<evidence type="ECO:0000256" key="14">
    <source>
        <dbReference type="ARBA" id="ARBA00022840"/>
    </source>
</evidence>
<dbReference type="Pfam" id="PF20653">
    <property type="entry name" value="COG6_C"/>
    <property type="match status" value="1"/>
</dbReference>
<evidence type="ECO:0000256" key="15">
    <source>
        <dbReference type="ARBA" id="ARBA00022884"/>
    </source>
</evidence>
<evidence type="ECO:0000256" key="8">
    <source>
        <dbReference type="ARBA" id="ARBA00022552"/>
    </source>
</evidence>
<name>A0A179GMV6_PURLI</name>
<evidence type="ECO:0000256" key="16">
    <source>
        <dbReference type="ARBA" id="ARBA00022927"/>
    </source>
</evidence>
<feature type="compositionally biased region" description="Basic and acidic residues" evidence="23">
    <location>
        <begin position="903"/>
        <end position="918"/>
    </location>
</feature>
<evidence type="ECO:0000256" key="11">
    <source>
        <dbReference type="ARBA" id="ARBA00022691"/>
    </source>
</evidence>
<reference evidence="27 29" key="1">
    <citation type="submission" date="2016-01" db="EMBL/GenBank/DDBJ databases">
        <title>Biosynthesis of antibiotic leucinostatins and their inhibition on Phytophthora in bio-control Purpureocillium lilacinum.</title>
        <authorList>
            <person name="Wang G."/>
            <person name="Liu Z."/>
            <person name="Lin R."/>
            <person name="Li E."/>
            <person name="Mao Z."/>
            <person name="Ling J."/>
            <person name="Yin W."/>
            <person name="Xie B."/>
        </authorList>
    </citation>
    <scope>NUCLEOTIDE SEQUENCE [LARGE SCALE GENOMIC DNA]</scope>
    <source>
        <strain evidence="27">PLBJ-1</strain>
        <strain evidence="28">PLFJ-1</strain>
    </source>
</reference>
<organism evidence="27 29">
    <name type="scientific">Purpureocillium lilacinum</name>
    <name type="common">Paecilomyces lilacinus</name>
    <dbReference type="NCBI Taxonomy" id="33203"/>
    <lineage>
        <taxon>Eukaryota</taxon>
        <taxon>Fungi</taxon>
        <taxon>Dikarya</taxon>
        <taxon>Ascomycota</taxon>
        <taxon>Pezizomycotina</taxon>
        <taxon>Sordariomycetes</taxon>
        <taxon>Hypocreomycetidae</taxon>
        <taxon>Hypocreales</taxon>
        <taxon>Ophiocordycipitaceae</taxon>
        <taxon>Purpureocillium</taxon>
    </lineage>
</organism>
<keyword evidence="19" id="KW-0539">Nucleus</keyword>
<sequence>MALDSYLALDGFTQGTSGPGTLSPVSHPTPSSSRGNNPLTTKLSTVLSTSYSDADFREALALLDERGVGNDARTRRRIRLDVHKEVISSNSLIVDEFGRVADQLRQIRTTLGKLNAGYDKMKNEVLDAHKETSPAMLESASLLEQREQVETKQRVLATFKDHFLMSDDEVASLTSTAEPVDDRFFDALSKAKSISQNCEILLGFERQTLGSDLMEQSSKNINFGFQKLYKWVQREFKTLNLENPQMNTSIRRALRVLAGRPSLFQNCLDFFAEARDRILSDSFQVALTGTNASGAEEPSIKPIDLTAHDPLRYVGDMLAWVHSATVSEREALEVLFVAEGDELAEGLRSGRDAEIWRLVIEDDDENQDDFNALKALGDLVDRNVAGAARALRQRVEQVIRSNEETITAYKLAMLIKFYRITFHKLLGPKAGLVDCAASLEEEALRQYRSLVRDHIAALQGEFQHAPPDLGPPAFLSDALRQLGTIMKTYESSLSAAEDRESDFKDVLAEAFEPFLAGCENMARPLQAPGDAIFLINCRRAAIKCLEVFDFTKQRATRLRQSIEHELEDLVGDQHLFFCTSSGLGPLLGSRGEGRFESGAKHLTKDALARASQQLDDFLPSAMMDAMERLKRLQDTTLARHATEEAASRFCRDFRDLELEIEKIDDRDVSQGADELGLSKRTRVSAMLGLAFPSIVILSLNAYSVHHVTIHKPIYVRVKAMLRNKAFTVLQKTYDDSYLSCSTAVYYESQGDEIEAMRHWRSALEQIYEHRAKAAPGYGPQTDTERALVDALRELELQCKERIDLLEALRASRSEGASPSPGTRLSKTPPEPYRPVDRTKGSIGQGTIPAVTYSELSRPSIPSRPSLPARTSSEVGLSASVGARLGPSSSNNDLHRTNSPKLPPRPDKAVRSPSPEKHTMRTTLRSGRMGEKPQKTARISPKPIAEGPSKAATLAWTALGSRERALKPSSDGATASQFLSPRKSSDGLPRPGPSQNFQWDSHSRRLVTPRDPDHFSNGSQAIGTPRHSDEYSRGRPSLLSKHSLSSADIKELVQLTEGFSGSDITALAKDAAMGPLRSLGEALLHMTMDQIRPIMLDDFKASLGTIRPSVGKAGLKDSQWHPLTDGPAIRHLGTQSLPPPALPQLVAEQNTPIPPADKDSQRLIVVLSNASLETYKASHGSASRTGVHREDKYSLLNSDEHIGVMRKMNRDISDARPDITHQCLLTLLDSPINKAGKLQIYIHTAKGVLIEVSPSVRIPRTFKRFAGLMVQLLHRLSIRSTNSNEKLLRVIQNPITDHLPPNCRKVTLSFDAPLVRVREYVETVGTKESICVFVGAMAKGADNFADSMVDEKISISNYSLSASVACSKFCHAAEDVWDIL</sequence>
<feature type="compositionally biased region" description="Polar residues" evidence="23">
    <location>
        <begin position="15"/>
        <end position="38"/>
    </location>
</feature>
<evidence type="ECO:0000256" key="3">
    <source>
        <dbReference type="ARBA" id="ARBA00008115"/>
    </source>
</evidence>
<feature type="domain" description="Conserved Oligomeric Golgi complex subunit 6 C-terminal" evidence="26">
    <location>
        <begin position="207"/>
        <end position="665"/>
    </location>
</feature>
<keyword evidence="14" id="KW-0067">ATP-binding</keyword>
<evidence type="ECO:0000256" key="12">
    <source>
        <dbReference type="ARBA" id="ARBA00022730"/>
    </source>
</evidence>
<keyword evidence="11" id="KW-0949">S-adenosyl-L-methionine</keyword>
<dbReference type="Pfam" id="PF06419">
    <property type="entry name" value="COG6_N"/>
    <property type="match status" value="1"/>
</dbReference>
<dbReference type="FunFam" id="3.40.1280.10:FF:000003">
    <property type="entry name" value="Ribosomal RNA small subunit methyltransferase"/>
    <property type="match status" value="1"/>
</dbReference>
<evidence type="ECO:0000256" key="6">
    <source>
        <dbReference type="ARBA" id="ARBA00022448"/>
    </source>
</evidence>